<evidence type="ECO:0000313" key="16">
    <source>
        <dbReference type="Proteomes" id="UP000617402"/>
    </source>
</evidence>
<name>A0ABR7T171_HELCL</name>
<comment type="subcellular location">
    <subcellularLocation>
        <location evidence="1 13">Cytoplasm</location>
    </subcellularLocation>
</comment>
<dbReference type="PIRSF" id="PIRSF004930">
    <property type="entry name" value="Tln_factor_SUA5"/>
    <property type="match status" value="1"/>
</dbReference>
<comment type="catalytic activity">
    <reaction evidence="12 13">
        <text>L-threonine + hydrogencarbonate + ATP = L-threonylcarbamoyladenylate + diphosphate + H2O</text>
        <dbReference type="Rhea" id="RHEA:36407"/>
        <dbReference type="ChEBI" id="CHEBI:15377"/>
        <dbReference type="ChEBI" id="CHEBI:17544"/>
        <dbReference type="ChEBI" id="CHEBI:30616"/>
        <dbReference type="ChEBI" id="CHEBI:33019"/>
        <dbReference type="ChEBI" id="CHEBI:57926"/>
        <dbReference type="ChEBI" id="CHEBI:73682"/>
        <dbReference type="EC" id="2.7.7.87"/>
    </reaction>
</comment>
<dbReference type="Gene3D" id="3.90.870.10">
    <property type="entry name" value="DHBP synthase"/>
    <property type="match status" value="1"/>
</dbReference>
<keyword evidence="10 13" id="KW-0067">ATP-binding</keyword>
<dbReference type="Pfam" id="PF01300">
    <property type="entry name" value="Sua5_yciO_yrdC"/>
    <property type="match status" value="1"/>
</dbReference>
<dbReference type="Pfam" id="PF03481">
    <property type="entry name" value="Sua5_C"/>
    <property type="match status" value="1"/>
</dbReference>
<accession>A0ABR7T171</accession>
<dbReference type="InterPro" id="IPR006070">
    <property type="entry name" value="Sua5-like_dom"/>
</dbReference>
<evidence type="ECO:0000256" key="12">
    <source>
        <dbReference type="ARBA" id="ARBA00048366"/>
    </source>
</evidence>
<keyword evidence="9 13" id="KW-0547">Nucleotide-binding</keyword>
<keyword evidence="8 13" id="KW-0548">Nucleotidyltransferase</keyword>
<dbReference type="RefSeq" id="WP_188039637.1">
    <property type="nucleotide sequence ID" value="NZ_JACVHF010000006.1"/>
</dbReference>
<evidence type="ECO:0000256" key="6">
    <source>
        <dbReference type="ARBA" id="ARBA00022679"/>
    </source>
</evidence>
<dbReference type="InterPro" id="IPR050156">
    <property type="entry name" value="TC-AMP_synthase_SUA5"/>
</dbReference>
<dbReference type="NCBIfam" id="TIGR00057">
    <property type="entry name" value="L-threonylcarbamoyladenylate synthase"/>
    <property type="match status" value="1"/>
</dbReference>
<evidence type="ECO:0000313" key="15">
    <source>
        <dbReference type="EMBL" id="MBC9784533.1"/>
    </source>
</evidence>
<sequence length="381" mass="41233">MTETKIWRVAPHNFSIDELQEAAQLIREGKLVAFPTETVYGLGANALDVQAVQGIFRAKGRPSDNPLIVHIASLDELTPLVSDFPPMAQKMAKLFWPGPLTMILPASNQVPAEVTAGLSTVAIRMPSHPVARELIRSAQVPIAAPSANRSGKPSPTTAGHVRQDLWGRVDGLVDGGECTVGLESTVVDVTGDHPVILRPGGITREMLSIHFEGVEVDGEPSVTKAISERPSEATTEHCLLETNGEAASPDSSAPRSPGMKYAHYAPKAPVYLLTGSWKEQVQAITVLLEKETDPLGLLISAETYEHIKHLLPQECGSKYQVRLAGSREDLRSVAYRLFGSLRSFDETPVTAIIAESYPREGIGMALMNRLTKAAGGRIWRE</sequence>
<dbReference type="PROSITE" id="PS51163">
    <property type="entry name" value="YRDC"/>
    <property type="match status" value="1"/>
</dbReference>
<dbReference type="EMBL" id="JACVHF010000006">
    <property type="protein sequence ID" value="MBC9784533.1"/>
    <property type="molecule type" value="Genomic_DNA"/>
</dbReference>
<evidence type="ECO:0000256" key="5">
    <source>
        <dbReference type="ARBA" id="ARBA00022490"/>
    </source>
</evidence>
<gene>
    <name evidence="15" type="ORF">H1S01_08405</name>
</gene>
<reference evidence="15 16" key="1">
    <citation type="submission" date="2020-07" db="EMBL/GenBank/DDBJ databases">
        <title>Draft whole-genome sequence of Heliobacterium chlorum DSM 3682, type strain.</title>
        <authorList>
            <person name="Kyndt J.A."/>
            <person name="Meyer T.E."/>
            <person name="Imhoff J.F."/>
        </authorList>
    </citation>
    <scope>NUCLEOTIDE SEQUENCE [LARGE SCALE GENOMIC DNA]</scope>
    <source>
        <strain evidence="15 16">DSM 3682</strain>
    </source>
</reference>
<feature type="domain" description="YrdC-like" evidence="14">
    <location>
        <begin position="16"/>
        <end position="202"/>
    </location>
</feature>
<evidence type="ECO:0000256" key="9">
    <source>
        <dbReference type="ARBA" id="ARBA00022741"/>
    </source>
</evidence>
<dbReference type="EC" id="2.7.7.87" evidence="3 13"/>
<keyword evidence="16" id="KW-1185">Reference proteome</keyword>
<dbReference type="InterPro" id="IPR005145">
    <property type="entry name" value="Sua5_C"/>
</dbReference>
<dbReference type="PANTHER" id="PTHR17490:SF16">
    <property type="entry name" value="THREONYLCARBAMOYL-AMP SYNTHASE"/>
    <property type="match status" value="1"/>
</dbReference>
<evidence type="ECO:0000256" key="7">
    <source>
        <dbReference type="ARBA" id="ARBA00022694"/>
    </source>
</evidence>
<evidence type="ECO:0000256" key="11">
    <source>
        <dbReference type="ARBA" id="ARBA00029774"/>
    </source>
</evidence>
<evidence type="ECO:0000256" key="3">
    <source>
        <dbReference type="ARBA" id="ARBA00012584"/>
    </source>
</evidence>
<dbReference type="Gene3D" id="3.40.50.11030">
    <property type="entry name" value="Threonylcarbamoyl-AMP synthase, C-terminal domain"/>
    <property type="match status" value="1"/>
</dbReference>
<dbReference type="Proteomes" id="UP000617402">
    <property type="component" value="Unassembled WGS sequence"/>
</dbReference>
<keyword evidence="5 13" id="KW-0963">Cytoplasm</keyword>
<comment type="caution">
    <text evidence="15">The sequence shown here is derived from an EMBL/GenBank/DDBJ whole genome shotgun (WGS) entry which is preliminary data.</text>
</comment>
<dbReference type="InterPro" id="IPR038385">
    <property type="entry name" value="Sua5/YwlC_C"/>
</dbReference>
<comment type="similarity">
    <text evidence="2 13">Belongs to the SUA5 family.</text>
</comment>
<dbReference type="InterPro" id="IPR010923">
    <property type="entry name" value="T(6)A37_SUA5"/>
</dbReference>
<keyword evidence="7 13" id="KW-0819">tRNA processing</keyword>
<keyword evidence="6 13" id="KW-0808">Transferase</keyword>
<dbReference type="SUPFAM" id="SSF55821">
    <property type="entry name" value="YrdC/RibB"/>
    <property type="match status" value="1"/>
</dbReference>
<evidence type="ECO:0000256" key="4">
    <source>
        <dbReference type="ARBA" id="ARBA00015492"/>
    </source>
</evidence>
<evidence type="ECO:0000259" key="14">
    <source>
        <dbReference type="PROSITE" id="PS51163"/>
    </source>
</evidence>
<comment type="function">
    <text evidence="13">Required for the formation of a threonylcarbamoyl group on adenosine at position 37 (t(6)A37) in tRNAs that read codons beginning with adenine.</text>
</comment>
<dbReference type="InterPro" id="IPR017945">
    <property type="entry name" value="DHBP_synth_RibB-like_a/b_dom"/>
</dbReference>
<evidence type="ECO:0000256" key="2">
    <source>
        <dbReference type="ARBA" id="ARBA00007663"/>
    </source>
</evidence>
<dbReference type="PANTHER" id="PTHR17490">
    <property type="entry name" value="SUA5"/>
    <property type="match status" value="1"/>
</dbReference>
<protein>
    <recommendedName>
        <fullName evidence="4 13">Threonylcarbamoyl-AMP synthase</fullName>
        <shortName evidence="13">TC-AMP synthase</shortName>
        <ecNumber evidence="3 13">2.7.7.87</ecNumber>
    </recommendedName>
    <alternativeName>
        <fullName evidence="11 13">L-threonylcarbamoyladenylate synthase</fullName>
    </alternativeName>
</protein>
<evidence type="ECO:0000256" key="1">
    <source>
        <dbReference type="ARBA" id="ARBA00004496"/>
    </source>
</evidence>
<proteinExistence type="inferred from homology"/>
<evidence type="ECO:0000256" key="8">
    <source>
        <dbReference type="ARBA" id="ARBA00022695"/>
    </source>
</evidence>
<evidence type="ECO:0000256" key="10">
    <source>
        <dbReference type="ARBA" id="ARBA00022840"/>
    </source>
</evidence>
<organism evidence="15 16">
    <name type="scientific">Heliobacterium chlorum</name>
    <dbReference type="NCBI Taxonomy" id="2698"/>
    <lineage>
        <taxon>Bacteria</taxon>
        <taxon>Bacillati</taxon>
        <taxon>Bacillota</taxon>
        <taxon>Clostridia</taxon>
        <taxon>Eubacteriales</taxon>
        <taxon>Heliobacteriaceae</taxon>
        <taxon>Heliobacterium</taxon>
    </lineage>
</organism>
<evidence type="ECO:0000256" key="13">
    <source>
        <dbReference type="PIRNR" id="PIRNR004930"/>
    </source>
</evidence>